<feature type="region of interest" description="Disordered" evidence="1">
    <location>
        <begin position="21"/>
        <end position="44"/>
    </location>
</feature>
<keyword evidence="2" id="KW-1185">Reference proteome</keyword>
<dbReference type="Proteomes" id="UP000887565">
    <property type="component" value="Unplaced"/>
</dbReference>
<dbReference type="WBParaSite" id="nRc.2.0.1.t20624-RA">
    <property type="protein sequence ID" value="nRc.2.0.1.t20624-RA"/>
    <property type="gene ID" value="nRc.2.0.1.g20624"/>
</dbReference>
<accession>A0A915J3C3</accession>
<organism evidence="2 3">
    <name type="scientific">Romanomermis culicivorax</name>
    <name type="common">Nematode worm</name>
    <dbReference type="NCBI Taxonomy" id="13658"/>
    <lineage>
        <taxon>Eukaryota</taxon>
        <taxon>Metazoa</taxon>
        <taxon>Ecdysozoa</taxon>
        <taxon>Nematoda</taxon>
        <taxon>Enoplea</taxon>
        <taxon>Dorylaimia</taxon>
        <taxon>Mermithida</taxon>
        <taxon>Mermithoidea</taxon>
        <taxon>Mermithidae</taxon>
        <taxon>Romanomermis</taxon>
    </lineage>
</organism>
<reference evidence="3" key="1">
    <citation type="submission" date="2022-11" db="UniProtKB">
        <authorList>
            <consortium name="WormBaseParasite"/>
        </authorList>
    </citation>
    <scope>IDENTIFICATION</scope>
</reference>
<feature type="compositionally biased region" description="Basic and acidic residues" evidence="1">
    <location>
        <begin position="21"/>
        <end position="35"/>
    </location>
</feature>
<evidence type="ECO:0000313" key="3">
    <source>
        <dbReference type="WBParaSite" id="nRc.2.0.1.t20624-RA"/>
    </source>
</evidence>
<proteinExistence type="predicted"/>
<name>A0A915J3C3_ROMCU</name>
<dbReference type="AlphaFoldDB" id="A0A915J3C3"/>
<evidence type="ECO:0000256" key="1">
    <source>
        <dbReference type="SAM" id="MobiDB-lite"/>
    </source>
</evidence>
<evidence type="ECO:0000313" key="2">
    <source>
        <dbReference type="Proteomes" id="UP000887565"/>
    </source>
</evidence>
<sequence length="130" mass="14862">MFYSSGHNATSLFVPSTSREQKTSDVWFKTDKNQEKNSNSKRLLNSRPSLTINGLLASSDEPDTPEITYLAAAASSATAASSKNGPFERMFELHMKQREKRQNKMTRQGRIYNFLERPTGWKCFVYHFSV</sequence>
<protein>
    <submittedName>
        <fullName evidence="3">Potassium voltage-gated channel subfamily KQT member 1</fullName>
    </submittedName>
</protein>